<keyword evidence="3" id="KW-1185">Reference proteome</keyword>
<dbReference type="EMBL" id="NBNE01012896">
    <property type="protein sequence ID" value="OWY95466.1"/>
    <property type="molecule type" value="Genomic_DNA"/>
</dbReference>
<dbReference type="AlphaFoldDB" id="A0A225USE9"/>
<name>A0A225USE9_9STRA</name>
<dbReference type="InterPro" id="IPR018289">
    <property type="entry name" value="MULE_transposase_dom"/>
</dbReference>
<accession>A0A225USE9</accession>
<dbReference type="OrthoDB" id="129113at2759"/>
<feature type="domain" description="MULE transposase" evidence="1">
    <location>
        <begin position="255"/>
        <end position="339"/>
    </location>
</feature>
<comment type="caution">
    <text evidence="2">The sequence shown here is derived from an EMBL/GenBank/DDBJ whole genome shotgun (WGS) entry which is preliminary data.</text>
</comment>
<evidence type="ECO:0000313" key="2">
    <source>
        <dbReference type="EMBL" id="OWY95466.1"/>
    </source>
</evidence>
<evidence type="ECO:0000313" key="3">
    <source>
        <dbReference type="Proteomes" id="UP000198211"/>
    </source>
</evidence>
<protein>
    <recommendedName>
        <fullName evidence="1">MULE transposase domain-containing protein</fullName>
    </recommendedName>
</protein>
<dbReference type="Proteomes" id="UP000198211">
    <property type="component" value="Unassembled WGS sequence"/>
</dbReference>
<reference evidence="3" key="1">
    <citation type="submission" date="2017-03" db="EMBL/GenBank/DDBJ databases">
        <title>Phytopthora megakarya and P. palmivora, two closely related causual agents of cacao black pod achieved similar genome size and gene model numbers by different mechanisms.</title>
        <authorList>
            <person name="Ali S."/>
            <person name="Shao J."/>
            <person name="Larry D.J."/>
            <person name="Kronmiller B."/>
            <person name="Shen D."/>
            <person name="Strem M.D."/>
            <person name="Melnick R.L."/>
            <person name="Guiltinan M.J."/>
            <person name="Tyler B.M."/>
            <person name="Meinhardt L.W."/>
            <person name="Bailey B.A."/>
        </authorList>
    </citation>
    <scope>NUCLEOTIDE SEQUENCE [LARGE SCALE GENOMIC DNA]</scope>
    <source>
        <strain evidence="3">zdho120</strain>
    </source>
</reference>
<gene>
    <name evidence="2" type="ORF">PHMEG_00034521</name>
</gene>
<dbReference type="Pfam" id="PF10551">
    <property type="entry name" value="MULE"/>
    <property type="match status" value="1"/>
</dbReference>
<sequence>MVDVEDADLDEERDDYLSTVLPRYKTDKHNIVRCTIDHLATANPSDADINLHLTTHIMGSILTKCPSQRCRANEDGESCWCRYKINTCKVNKTTVVYQQGAHITDDLAAPSPVRRWITPAMKELLKAELDRHPDATPLQLLGLLAFEISNTDLRGPEPSRGQVEYFLRLWRNNHPGADTRQVSSAIDGSLYDEVGLHNSSPRSVVYFSDTVCHGNHWVSRVGVGSDADPYRIGLTCYQLLNDYVLVQQNNERTVIVHLDSTFNTVKQKYPAFVIGYSDRCGHFFPMDYFCTSKRQNADVSWCLRFLQRALRETFNVEFKPTFIVMDGDKAQYKACAKIFRQQRY</sequence>
<evidence type="ECO:0000259" key="1">
    <source>
        <dbReference type="Pfam" id="PF10551"/>
    </source>
</evidence>
<proteinExistence type="predicted"/>
<organism evidence="2 3">
    <name type="scientific">Phytophthora megakarya</name>
    <dbReference type="NCBI Taxonomy" id="4795"/>
    <lineage>
        <taxon>Eukaryota</taxon>
        <taxon>Sar</taxon>
        <taxon>Stramenopiles</taxon>
        <taxon>Oomycota</taxon>
        <taxon>Peronosporomycetes</taxon>
        <taxon>Peronosporales</taxon>
        <taxon>Peronosporaceae</taxon>
        <taxon>Phytophthora</taxon>
    </lineage>
</organism>